<keyword evidence="3" id="KW-1185">Reference proteome</keyword>
<protein>
    <submittedName>
        <fullName evidence="2">Uncharacterized protein</fullName>
    </submittedName>
</protein>
<dbReference type="AlphaFoldDB" id="A0A392S302"/>
<sequence length="22" mass="2362">MQAQRSADSAYRRLSASSADCS</sequence>
<evidence type="ECO:0000313" key="3">
    <source>
        <dbReference type="Proteomes" id="UP000265520"/>
    </source>
</evidence>
<proteinExistence type="predicted"/>
<evidence type="ECO:0000256" key="1">
    <source>
        <dbReference type="SAM" id="MobiDB-lite"/>
    </source>
</evidence>
<comment type="caution">
    <text evidence="2">The sequence shown here is derived from an EMBL/GenBank/DDBJ whole genome shotgun (WGS) entry which is preliminary data.</text>
</comment>
<feature type="non-terminal residue" evidence="2">
    <location>
        <position position="22"/>
    </location>
</feature>
<organism evidence="2 3">
    <name type="scientific">Trifolium medium</name>
    <dbReference type="NCBI Taxonomy" id="97028"/>
    <lineage>
        <taxon>Eukaryota</taxon>
        <taxon>Viridiplantae</taxon>
        <taxon>Streptophyta</taxon>
        <taxon>Embryophyta</taxon>
        <taxon>Tracheophyta</taxon>
        <taxon>Spermatophyta</taxon>
        <taxon>Magnoliopsida</taxon>
        <taxon>eudicotyledons</taxon>
        <taxon>Gunneridae</taxon>
        <taxon>Pentapetalae</taxon>
        <taxon>rosids</taxon>
        <taxon>fabids</taxon>
        <taxon>Fabales</taxon>
        <taxon>Fabaceae</taxon>
        <taxon>Papilionoideae</taxon>
        <taxon>50 kb inversion clade</taxon>
        <taxon>NPAAA clade</taxon>
        <taxon>Hologalegina</taxon>
        <taxon>IRL clade</taxon>
        <taxon>Trifolieae</taxon>
        <taxon>Trifolium</taxon>
    </lineage>
</organism>
<feature type="region of interest" description="Disordered" evidence="1">
    <location>
        <begin position="1"/>
        <end position="22"/>
    </location>
</feature>
<name>A0A392S302_9FABA</name>
<accession>A0A392S302</accession>
<evidence type="ECO:0000313" key="2">
    <source>
        <dbReference type="EMBL" id="MCI43059.1"/>
    </source>
</evidence>
<reference evidence="2 3" key="1">
    <citation type="journal article" date="2018" name="Front. Plant Sci.">
        <title>Red Clover (Trifolium pratense) and Zigzag Clover (T. medium) - A Picture of Genomic Similarities and Differences.</title>
        <authorList>
            <person name="Dluhosova J."/>
            <person name="Istvanek J."/>
            <person name="Nedelnik J."/>
            <person name="Repkova J."/>
        </authorList>
    </citation>
    <scope>NUCLEOTIDE SEQUENCE [LARGE SCALE GENOMIC DNA]</scope>
    <source>
        <strain evidence="3">cv. 10/8</strain>
        <tissue evidence="2">Leaf</tissue>
    </source>
</reference>
<dbReference type="EMBL" id="LXQA010312517">
    <property type="protein sequence ID" value="MCI43059.1"/>
    <property type="molecule type" value="Genomic_DNA"/>
</dbReference>
<dbReference type="Proteomes" id="UP000265520">
    <property type="component" value="Unassembled WGS sequence"/>
</dbReference>